<comment type="caution">
    <text evidence="7">The sequence shown here is derived from an EMBL/GenBank/DDBJ whole genome shotgun (WGS) entry which is preliminary data.</text>
</comment>
<dbReference type="InterPro" id="IPR004837">
    <property type="entry name" value="NaCa_Exmemb"/>
</dbReference>
<feature type="domain" description="Sodium/calcium exchanger membrane region" evidence="6">
    <location>
        <begin position="7"/>
        <end position="146"/>
    </location>
</feature>
<dbReference type="GO" id="GO:0006874">
    <property type="term" value="P:intracellular calcium ion homeostasis"/>
    <property type="evidence" value="ECO:0007669"/>
    <property type="project" value="TreeGrafter"/>
</dbReference>
<evidence type="ECO:0000256" key="2">
    <source>
        <dbReference type="ARBA" id="ARBA00022692"/>
    </source>
</evidence>
<feature type="transmembrane region" description="Helical" evidence="5">
    <location>
        <begin position="170"/>
        <end position="191"/>
    </location>
</feature>
<feature type="transmembrane region" description="Helical" evidence="5">
    <location>
        <begin position="294"/>
        <end position="311"/>
    </location>
</feature>
<protein>
    <recommendedName>
        <fullName evidence="6">Sodium/calcium exchanger membrane region domain-containing protein</fullName>
    </recommendedName>
</protein>
<gene>
    <name evidence="7" type="ORF">A2875_01845</name>
</gene>
<keyword evidence="3 5" id="KW-1133">Transmembrane helix</keyword>
<dbReference type="Proteomes" id="UP000177416">
    <property type="component" value="Unassembled WGS sequence"/>
</dbReference>
<dbReference type="Pfam" id="PF01699">
    <property type="entry name" value="Na_Ca_ex"/>
    <property type="match status" value="2"/>
</dbReference>
<evidence type="ECO:0000256" key="4">
    <source>
        <dbReference type="ARBA" id="ARBA00023136"/>
    </source>
</evidence>
<dbReference type="AlphaFoldDB" id="A0A1F5ZIX7"/>
<dbReference type="PANTHER" id="PTHR10846:SF8">
    <property type="entry name" value="INNER MEMBRANE PROTEIN YRBG"/>
    <property type="match status" value="1"/>
</dbReference>
<name>A0A1F5ZIX7_9BACT</name>
<dbReference type="GO" id="GO:0005262">
    <property type="term" value="F:calcium channel activity"/>
    <property type="evidence" value="ECO:0007669"/>
    <property type="project" value="TreeGrafter"/>
</dbReference>
<accession>A0A1F5ZIX7</accession>
<feature type="transmembrane region" description="Helical" evidence="5">
    <location>
        <begin position="203"/>
        <end position="226"/>
    </location>
</feature>
<dbReference type="InterPro" id="IPR044880">
    <property type="entry name" value="NCX_ion-bd_dom_sf"/>
</dbReference>
<feature type="transmembrane region" description="Helical" evidence="5">
    <location>
        <begin position="37"/>
        <end position="64"/>
    </location>
</feature>
<dbReference type="InterPro" id="IPR004481">
    <property type="entry name" value="K/Na/Ca-exchanger"/>
</dbReference>
<organism evidence="7 8">
    <name type="scientific">Candidatus Gottesmanbacteria bacterium RIFCSPHIGHO2_01_FULL_46_14</name>
    <dbReference type="NCBI Taxonomy" id="1798380"/>
    <lineage>
        <taxon>Bacteria</taxon>
        <taxon>Candidatus Gottesmaniibacteriota</taxon>
    </lineage>
</organism>
<comment type="subcellular location">
    <subcellularLocation>
        <location evidence="1">Membrane</location>
        <topology evidence="1">Multi-pass membrane protein</topology>
    </subcellularLocation>
</comment>
<dbReference type="GO" id="GO:0005886">
    <property type="term" value="C:plasma membrane"/>
    <property type="evidence" value="ECO:0007669"/>
    <property type="project" value="TreeGrafter"/>
</dbReference>
<evidence type="ECO:0000259" key="6">
    <source>
        <dbReference type="Pfam" id="PF01699"/>
    </source>
</evidence>
<evidence type="ECO:0000256" key="1">
    <source>
        <dbReference type="ARBA" id="ARBA00004141"/>
    </source>
</evidence>
<evidence type="ECO:0000256" key="3">
    <source>
        <dbReference type="ARBA" id="ARBA00022989"/>
    </source>
</evidence>
<feature type="transmembrane region" description="Helical" evidence="5">
    <location>
        <begin position="264"/>
        <end position="282"/>
    </location>
</feature>
<evidence type="ECO:0000313" key="7">
    <source>
        <dbReference type="EMBL" id="OGG12449.1"/>
    </source>
</evidence>
<dbReference type="PANTHER" id="PTHR10846">
    <property type="entry name" value="SODIUM/POTASSIUM/CALCIUM EXCHANGER"/>
    <property type="match status" value="1"/>
</dbReference>
<sequence length="312" mass="33087">MTIWWDIGVMIGFGLILSGCAHLVIRGAAGIAKHAGLTSFTFGFLLLGILTSMPEMFVAIQAALTNIPQLATGNLLGGSILLLSLVMGALAVILGKVVLDHEISWQDMVSTIGVIAAPALVLWDGALTRGEGIFLVGAYGVHALLLTRDGTLQHPLHKHAVGHRHVHQNIGMFILGIAGLAIASRVIVTSAEVIIHSFSIPPIVFGLFFLSLGTNLPEFALAWSVIAQKRRDLAIGDFLGSAAANTLILGILAIISPYTDPNPSRVTAALVLLGSVAAYFLWSFWTGRSLSRKEGLGLLAFYAIFVAYELFG</sequence>
<evidence type="ECO:0000256" key="5">
    <source>
        <dbReference type="SAM" id="Phobius"/>
    </source>
</evidence>
<feature type="domain" description="Sodium/calcium exchanger membrane region" evidence="6">
    <location>
        <begin position="170"/>
        <end position="308"/>
    </location>
</feature>
<keyword evidence="4 5" id="KW-0472">Membrane</keyword>
<feature type="transmembrane region" description="Helical" evidence="5">
    <location>
        <begin position="6"/>
        <end position="25"/>
    </location>
</feature>
<feature type="transmembrane region" description="Helical" evidence="5">
    <location>
        <begin position="76"/>
        <end position="99"/>
    </location>
</feature>
<dbReference type="GO" id="GO:0008273">
    <property type="term" value="F:calcium, potassium:sodium antiporter activity"/>
    <property type="evidence" value="ECO:0007669"/>
    <property type="project" value="TreeGrafter"/>
</dbReference>
<reference evidence="7 8" key="1">
    <citation type="journal article" date="2016" name="Nat. Commun.">
        <title>Thousands of microbial genomes shed light on interconnected biogeochemical processes in an aquifer system.</title>
        <authorList>
            <person name="Anantharaman K."/>
            <person name="Brown C.T."/>
            <person name="Hug L.A."/>
            <person name="Sharon I."/>
            <person name="Castelle C.J."/>
            <person name="Probst A.J."/>
            <person name="Thomas B.C."/>
            <person name="Singh A."/>
            <person name="Wilkins M.J."/>
            <person name="Karaoz U."/>
            <person name="Brodie E.L."/>
            <person name="Williams K.H."/>
            <person name="Hubbard S.S."/>
            <person name="Banfield J.F."/>
        </authorList>
    </citation>
    <scope>NUCLEOTIDE SEQUENCE [LARGE SCALE GENOMIC DNA]</scope>
</reference>
<evidence type="ECO:0000313" key="8">
    <source>
        <dbReference type="Proteomes" id="UP000177416"/>
    </source>
</evidence>
<feature type="transmembrane region" description="Helical" evidence="5">
    <location>
        <begin position="238"/>
        <end position="258"/>
    </location>
</feature>
<dbReference type="Gene3D" id="1.20.1420.30">
    <property type="entry name" value="NCX, central ion-binding region"/>
    <property type="match status" value="1"/>
</dbReference>
<dbReference type="EMBL" id="MFJJ01000062">
    <property type="protein sequence ID" value="OGG12449.1"/>
    <property type="molecule type" value="Genomic_DNA"/>
</dbReference>
<keyword evidence="2 5" id="KW-0812">Transmembrane</keyword>
<proteinExistence type="predicted"/>